<dbReference type="EMBL" id="AP012273">
    <property type="protein sequence ID" value="BAO45714.1"/>
    <property type="molecule type" value="Genomic_DNA"/>
</dbReference>
<dbReference type="SUPFAM" id="SSF103196">
    <property type="entry name" value="Roadblock/LC7 domain"/>
    <property type="match status" value="1"/>
</dbReference>
<keyword evidence="2" id="KW-1185">Reference proteome</keyword>
<name>A0A7U6JIN3_9GAMM</name>
<reference evidence="1 2" key="1">
    <citation type="journal article" date="2014" name="PLoS ONE">
        <title>Physiological and genomic features of a novel sulfur-oxidizing gammaproteobacterium belonging to a previously uncultivated symbiotic lineage isolated from a hydrothermal vent.</title>
        <authorList>
            <person name="Nunoura T."/>
            <person name="Takaki Y."/>
            <person name="Kazama H."/>
            <person name="Kakuta J."/>
            <person name="Shimamura S."/>
            <person name="Makita H."/>
            <person name="Hirai M."/>
            <person name="Miyazaki M."/>
            <person name="Takai K."/>
        </authorList>
    </citation>
    <scope>NUCLEOTIDE SEQUENCE [LARGE SCALE GENOMIC DNA]</scope>
    <source>
        <strain evidence="1 2">Hiromi1</strain>
    </source>
</reference>
<dbReference type="AlphaFoldDB" id="A0A7U6JIN3"/>
<dbReference type="Proteomes" id="UP000031631">
    <property type="component" value="Chromosome"/>
</dbReference>
<proteinExistence type="predicted"/>
<protein>
    <recommendedName>
        <fullName evidence="3">Roadblock/LC7 domain-containing protein</fullName>
    </recommendedName>
</protein>
<dbReference type="KEGG" id="tbn:TBH_C2813"/>
<organism evidence="1 2">
    <name type="scientific">Thiolapillus brandeum</name>
    <dbReference type="NCBI Taxonomy" id="1076588"/>
    <lineage>
        <taxon>Bacteria</taxon>
        <taxon>Pseudomonadati</taxon>
        <taxon>Pseudomonadota</taxon>
        <taxon>Gammaproteobacteria</taxon>
        <taxon>Chromatiales</taxon>
        <taxon>Sedimenticolaceae</taxon>
        <taxon>Thiolapillus</taxon>
    </lineage>
</organism>
<sequence length="220" mass="24038">MENLQLQQGVYLAPTPAGAFYCSASPQEDPARHLLQSLISQRQSPVLDNASLEAWCGTSTEDATTLLYHMQRQSLVQGLSKPQICPEGPLEEVIPFLLPALSGDNKALLADDQGFYVASSGFPHESAEELAALSASLGLLHKRHQRLLNKNLGYQGNAWTLGDAAGNSQIGFWPLFVGTQRFSLVISGLPRFNQNAFSRLVWSLGIRYGDQPRNPSTQTD</sequence>
<dbReference type="OrthoDB" id="5295752at2"/>
<evidence type="ECO:0008006" key="3">
    <source>
        <dbReference type="Google" id="ProtNLM"/>
    </source>
</evidence>
<evidence type="ECO:0000313" key="2">
    <source>
        <dbReference type="Proteomes" id="UP000031631"/>
    </source>
</evidence>
<gene>
    <name evidence="1" type="ORF">TBH_C2813</name>
</gene>
<accession>A0A7U6JIN3</accession>
<dbReference type="RefSeq" id="WP_041069707.1">
    <property type="nucleotide sequence ID" value="NZ_AP012273.1"/>
</dbReference>
<evidence type="ECO:0000313" key="1">
    <source>
        <dbReference type="EMBL" id="BAO45714.1"/>
    </source>
</evidence>